<dbReference type="HAMAP" id="MF_01430">
    <property type="entry name" value="OM_assembly_BamA"/>
    <property type="match status" value="1"/>
</dbReference>
<dbReference type="KEGG" id="gbm:Gbem_0839"/>
<feature type="signal peptide" evidence="10">
    <location>
        <begin position="1"/>
        <end position="26"/>
    </location>
</feature>
<organism evidence="12 13">
    <name type="scientific">Citrifermentans bemidjiense (strain ATCC BAA-1014 / DSM 16622 / JCM 12645 / Bem)</name>
    <name type="common">Geobacter bemidjiensis</name>
    <dbReference type="NCBI Taxonomy" id="404380"/>
    <lineage>
        <taxon>Bacteria</taxon>
        <taxon>Pseudomonadati</taxon>
        <taxon>Thermodesulfobacteriota</taxon>
        <taxon>Desulfuromonadia</taxon>
        <taxon>Geobacterales</taxon>
        <taxon>Geobacteraceae</taxon>
        <taxon>Citrifermentans</taxon>
    </lineage>
</organism>
<dbReference type="InterPro" id="IPR010827">
    <property type="entry name" value="BamA/TamA_POTRA"/>
</dbReference>
<evidence type="ECO:0000256" key="3">
    <source>
        <dbReference type="ARBA" id="ARBA00022692"/>
    </source>
</evidence>
<reference evidence="12 13" key="2">
    <citation type="journal article" date="2010" name="BMC Genomics">
        <title>The genome of Geobacter bemidjiensis, exemplar for the subsurface clade of Geobacter species that predominate in Fe(III)-reducing subsurface environments.</title>
        <authorList>
            <person name="Aklujkar M."/>
            <person name="Young N.D."/>
            <person name="Holmes D."/>
            <person name="Chavan M."/>
            <person name="Risso C."/>
            <person name="Kiss H.E."/>
            <person name="Han C.S."/>
            <person name="Land M.L."/>
            <person name="Lovley D.R."/>
        </authorList>
    </citation>
    <scope>NUCLEOTIDE SEQUENCE [LARGE SCALE GENOMIC DNA]</scope>
    <source>
        <strain evidence="13">ATCC BAA-1014 / DSM 16622 / JCM 12645 / Bem</strain>
    </source>
</reference>
<feature type="domain" description="POTRA" evidence="11">
    <location>
        <begin position="148"/>
        <end position="225"/>
    </location>
</feature>
<dbReference type="InterPro" id="IPR023707">
    <property type="entry name" value="OM_assembly_BamA"/>
</dbReference>
<reference evidence="12 13" key="1">
    <citation type="submission" date="2008-07" db="EMBL/GenBank/DDBJ databases">
        <title>Complete sequence of Geobacter bemidjiensis BEM.</title>
        <authorList>
            <consortium name="US DOE Joint Genome Institute"/>
            <person name="Lucas S."/>
            <person name="Copeland A."/>
            <person name="Lapidus A."/>
            <person name="Glavina del Rio T."/>
            <person name="Dalin E."/>
            <person name="Tice H."/>
            <person name="Bruce D."/>
            <person name="Goodwin L."/>
            <person name="Pitluck S."/>
            <person name="Kiss H."/>
            <person name="Brettin T."/>
            <person name="Detter J.C."/>
            <person name="Han C."/>
            <person name="Kuske C.R."/>
            <person name="Schmutz J."/>
            <person name="Larimer F."/>
            <person name="Land M."/>
            <person name="Hauser L."/>
            <person name="Kyrpides N."/>
            <person name="Lykidis A."/>
            <person name="Lovley D."/>
            <person name="Richardson P."/>
        </authorList>
    </citation>
    <scope>NUCLEOTIDE SEQUENCE [LARGE SCALE GENOMIC DNA]</scope>
    <source>
        <strain evidence="13">ATCC BAA-1014 / DSM 16622 / JCM 12645 / Bem</strain>
    </source>
</reference>
<proteinExistence type="inferred from homology"/>
<dbReference type="PROSITE" id="PS51779">
    <property type="entry name" value="POTRA"/>
    <property type="match status" value="3"/>
</dbReference>
<feature type="compositionally biased region" description="Pro residues" evidence="9">
    <location>
        <begin position="46"/>
        <end position="65"/>
    </location>
</feature>
<evidence type="ECO:0000256" key="5">
    <source>
        <dbReference type="ARBA" id="ARBA00022737"/>
    </source>
</evidence>
<feature type="compositionally biased region" description="Low complexity" evidence="9">
    <location>
        <begin position="33"/>
        <end position="45"/>
    </location>
</feature>
<feature type="domain" description="POTRA" evidence="11">
    <location>
        <begin position="400"/>
        <end position="473"/>
    </location>
</feature>
<dbReference type="AlphaFoldDB" id="B5EEW6"/>
<evidence type="ECO:0000256" key="9">
    <source>
        <dbReference type="SAM" id="MobiDB-lite"/>
    </source>
</evidence>
<keyword evidence="6" id="KW-0472">Membrane</keyword>
<sequence>MLRTLRTSISAMLAVQLLVCPTLSFAQGEHHGPSAATAPSAQPAQPAAPPAQPAPAPAQPSPAPAQPAAAPQSGTEKIAAVKISGNRRIETAAIMPALRTKAGEVLDPAKVDADLKAIYQLGYFKDVKVQTEAADGGVVLEYVVQEKPIVREVKVEGAKELSTEKVREAVEIKPNAIFSQKDLQKSVKKVKKLYADEGYYLAEVTGDISMRSDTELNVIFRVKEGDKVLIKEIRFEGNQAFRAKKLKKAMETSEKWMFSWLTGAGTYKEETLKNDMALLTDLYMNDGYINVKIGEPKVELTPDRKALQVTIGITEGEQYRIGKLDFKGDLLEHRDVLFGKLKEKSGEVFNRSSLRADIFTLTDFYADKGYAFANVSPITNLNREQRIIDISFDLEKGEKVSIDRINIAGNTKSRDKVVRRELRLAEGELYSSTALKRSKQNLMNTGFFEEANLVTAKGSASNKLDLNVEVKEKPTGTFSIGAGYSSLDGIIGQGSVQQANFLGLGLKMTAAASFGSKSQTYNLGLTDPYFMDSKWTIGGDIYRNERKYLDYTRRATGGDVKAGYPLSDTLSTFWLYKYEQKEIFDESPELQVNINKGTILAPDKTSTTSAIVASITSNTTDYRLDPSTGMMNTLSLEVAGFGGTNRYLKTITEHTLFHPLLFGVGSVRGTLGYVQGFGGKEIPIDERFYLGGISSLRGYSSRTVSPFKASDVPIIDGSGYGGTSLNRVYLGGEMEAVANVEYTFPLLKEAGLKAVLFFDAGNSANSLNDTFGNILTSYGAGIRWFSPIGPLRLEYGIPINPRQGIDSGGKLEFSIGSIF</sequence>
<dbReference type="STRING" id="404380.Gbem_0839"/>
<dbReference type="InterPro" id="IPR039910">
    <property type="entry name" value="D15-like"/>
</dbReference>
<dbReference type="Gene3D" id="2.40.160.50">
    <property type="entry name" value="membrane protein fhac: a member of the omp85/tpsb transporter family"/>
    <property type="match status" value="1"/>
</dbReference>
<keyword evidence="4 10" id="KW-0732">Signal</keyword>
<keyword evidence="3" id="KW-0812">Transmembrane</keyword>
<feature type="region of interest" description="Disordered" evidence="9">
    <location>
        <begin position="29"/>
        <end position="75"/>
    </location>
</feature>
<evidence type="ECO:0000256" key="2">
    <source>
        <dbReference type="ARBA" id="ARBA00022452"/>
    </source>
</evidence>
<dbReference type="Proteomes" id="UP000008825">
    <property type="component" value="Chromosome"/>
</dbReference>
<keyword evidence="13" id="KW-1185">Reference proteome</keyword>
<keyword evidence="5" id="KW-0677">Repeat</keyword>
<evidence type="ECO:0000256" key="7">
    <source>
        <dbReference type="ARBA" id="ARBA00023237"/>
    </source>
</evidence>
<dbReference type="EMBL" id="CP001124">
    <property type="protein sequence ID" value="ACH37862.2"/>
    <property type="molecule type" value="Genomic_DNA"/>
</dbReference>
<protein>
    <recommendedName>
        <fullName evidence="8">Outer membrane protein assembly factor BamA</fullName>
    </recommendedName>
</protein>
<gene>
    <name evidence="12" type="primary">yaeT</name>
    <name evidence="12" type="ordered locus">Gbem_0839</name>
</gene>
<evidence type="ECO:0000256" key="6">
    <source>
        <dbReference type="ARBA" id="ARBA00023136"/>
    </source>
</evidence>
<dbReference type="eggNOG" id="COG4775">
    <property type="taxonomic scope" value="Bacteria"/>
</dbReference>
<evidence type="ECO:0000256" key="10">
    <source>
        <dbReference type="SAM" id="SignalP"/>
    </source>
</evidence>
<dbReference type="Gene3D" id="3.10.20.310">
    <property type="entry name" value="membrane protein fhac"/>
    <property type="match status" value="5"/>
</dbReference>
<dbReference type="GO" id="GO:0071709">
    <property type="term" value="P:membrane assembly"/>
    <property type="evidence" value="ECO:0007669"/>
    <property type="project" value="InterPro"/>
</dbReference>
<evidence type="ECO:0000256" key="4">
    <source>
        <dbReference type="ARBA" id="ARBA00022729"/>
    </source>
</evidence>
<evidence type="ECO:0000259" key="11">
    <source>
        <dbReference type="PROSITE" id="PS51779"/>
    </source>
</evidence>
<feature type="chain" id="PRO_5039951595" description="Outer membrane protein assembly factor BamA" evidence="10">
    <location>
        <begin position="27"/>
        <end position="819"/>
    </location>
</feature>
<dbReference type="PANTHER" id="PTHR12815:SF23">
    <property type="entry name" value="OUTER MEMBRANE PROTEIN ASSEMBLY FACTOR BAMA"/>
    <property type="match status" value="1"/>
</dbReference>
<feature type="domain" description="POTRA" evidence="11">
    <location>
        <begin position="76"/>
        <end position="147"/>
    </location>
</feature>
<dbReference type="PANTHER" id="PTHR12815">
    <property type="entry name" value="SORTING AND ASSEMBLY MACHINERY SAMM50 PROTEIN FAMILY MEMBER"/>
    <property type="match status" value="1"/>
</dbReference>
<keyword evidence="2" id="KW-1134">Transmembrane beta strand</keyword>
<dbReference type="NCBIfam" id="TIGR03303">
    <property type="entry name" value="OM_YaeT"/>
    <property type="match status" value="1"/>
</dbReference>
<evidence type="ECO:0000256" key="1">
    <source>
        <dbReference type="ARBA" id="ARBA00004370"/>
    </source>
</evidence>
<accession>B5EEW6</accession>
<dbReference type="GO" id="GO:0009279">
    <property type="term" value="C:cell outer membrane"/>
    <property type="evidence" value="ECO:0007669"/>
    <property type="project" value="UniProtKB-UniRule"/>
</dbReference>
<dbReference type="PIRSF" id="PIRSF006076">
    <property type="entry name" value="OM_assembly_OMP85"/>
    <property type="match status" value="1"/>
</dbReference>
<dbReference type="Pfam" id="PF01103">
    <property type="entry name" value="Omp85"/>
    <property type="match status" value="1"/>
</dbReference>
<comment type="subcellular location">
    <subcellularLocation>
        <location evidence="1">Membrane</location>
    </subcellularLocation>
</comment>
<dbReference type="InterPro" id="IPR000184">
    <property type="entry name" value="Bac_surfAg_D15"/>
</dbReference>
<evidence type="ECO:0000256" key="8">
    <source>
        <dbReference type="NCBIfam" id="TIGR03303"/>
    </source>
</evidence>
<keyword evidence="7" id="KW-0998">Cell outer membrane</keyword>
<name>B5EEW6_CITBB</name>
<evidence type="ECO:0000313" key="12">
    <source>
        <dbReference type="EMBL" id="ACH37862.2"/>
    </source>
</evidence>
<dbReference type="InterPro" id="IPR034746">
    <property type="entry name" value="POTRA"/>
</dbReference>
<dbReference type="Pfam" id="PF07244">
    <property type="entry name" value="POTRA"/>
    <property type="match status" value="5"/>
</dbReference>
<evidence type="ECO:0000313" key="13">
    <source>
        <dbReference type="Proteomes" id="UP000008825"/>
    </source>
</evidence>
<dbReference type="HOGENOM" id="CLU_007664_1_1_7"/>